<accession>A0ABP8KD30</accession>
<evidence type="ECO:0000256" key="2">
    <source>
        <dbReference type="SAM" id="SignalP"/>
    </source>
</evidence>
<sequence>MKQTLRIYGCLIGLLLATVSLRAQTDGPNRSRLELGRKTTTPSVPTSSRVIHSRNFPFLKHPAAASLDRDVAVSKNSAINAYYRSLLITPPPQKPTGTARSVQAESTATTSAPASEIRPVISEQSIKSEDMMFVNDQISVSNIYPNPANDIAEIDYQLSAGIGEAKLILLNVLGAPVADYVLDRTDRKLRIITRDMNSGVYFYQLSVDGKKVATKKLLVRHH</sequence>
<dbReference type="EMBL" id="BAABHB010000003">
    <property type="protein sequence ID" value="GAA4404472.1"/>
    <property type="molecule type" value="Genomic_DNA"/>
</dbReference>
<protein>
    <recommendedName>
        <fullName evidence="3">Secretion system C-terminal sorting domain-containing protein</fullName>
    </recommendedName>
</protein>
<keyword evidence="2" id="KW-0732">Signal</keyword>
<evidence type="ECO:0000259" key="3">
    <source>
        <dbReference type="Pfam" id="PF18962"/>
    </source>
</evidence>
<gene>
    <name evidence="4" type="ORF">GCM10023187_21850</name>
</gene>
<feature type="chain" id="PRO_5045786290" description="Secretion system C-terminal sorting domain-containing protein" evidence="2">
    <location>
        <begin position="26"/>
        <end position="222"/>
    </location>
</feature>
<dbReference type="RefSeq" id="WP_345266906.1">
    <property type="nucleotide sequence ID" value="NZ_BAABHB010000003.1"/>
</dbReference>
<evidence type="ECO:0000256" key="1">
    <source>
        <dbReference type="SAM" id="MobiDB-lite"/>
    </source>
</evidence>
<name>A0ABP8KD30_9BACT</name>
<feature type="compositionally biased region" description="Polar residues" evidence="1">
    <location>
        <begin position="95"/>
        <end position="105"/>
    </location>
</feature>
<dbReference type="NCBIfam" id="TIGR04183">
    <property type="entry name" value="Por_Secre_tail"/>
    <property type="match status" value="1"/>
</dbReference>
<feature type="signal peptide" evidence="2">
    <location>
        <begin position="1"/>
        <end position="25"/>
    </location>
</feature>
<comment type="caution">
    <text evidence="4">The sequence shown here is derived from an EMBL/GenBank/DDBJ whole genome shotgun (WGS) entry which is preliminary data.</text>
</comment>
<dbReference type="InterPro" id="IPR026444">
    <property type="entry name" value="Secre_tail"/>
</dbReference>
<dbReference type="Proteomes" id="UP001500936">
    <property type="component" value="Unassembled WGS sequence"/>
</dbReference>
<keyword evidence="5" id="KW-1185">Reference proteome</keyword>
<feature type="region of interest" description="Disordered" evidence="1">
    <location>
        <begin position="26"/>
        <end position="48"/>
    </location>
</feature>
<proteinExistence type="predicted"/>
<evidence type="ECO:0000313" key="4">
    <source>
        <dbReference type="EMBL" id="GAA4404472.1"/>
    </source>
</evidence>
<evidence type="ECO:0000313" key="5">
    <source>
        <dbReference type="Proteomes" id="UP001500936"/>
    </source>
</evidence>
<feature type="region of interest" description="Disordered" evidence="1">
    <location>
        <begin position="90"/>
        <end position="116"/>
    </location>
</feature>
<reference evidence="5" key="1">
    <citation type="journal article" date="2019" name="Int. J. Syst. Evol. Microbiol.">
        <title>The Global Catalogue of Microorganisms (GCM) 10K type strain sequencing project: providing services to taxonomists for standard genome sequencing and annotation.</title>
        <authorList>
            <consortium name="The Broad Institute Genomics Platform"/>
            <consortium name="The Broad Institute Genome Sequencing Center for Infectious Disease"/>
            <person name="Wu L."/>
            <person name="Ma J."/>
        </authorList>
    </citation>
    <scope>NUCLEOTIDE SEQUENCE [LARGE SCALE GENOMIC DNA]</scope>
    <source>
        <strain evidence="5">JCM 17925</strain>
    </source>
</reference>
<feature type="domain" description="Secretion system C-terminal sorting" evidence="3">
    <location>
        <begin position="143"/>
        <end position="219"/>
    </location>
</feature>
<dbReference type="Pfam" id="PF18962">
    <property type="entry name" value="Por_Secre_tail"/>
    <property type="match status" value="1"/>
</dbReference>
<feature type="compositionally biased region" description="Low complexity" evidence="1">
    <location>
        <begin position="39"/>
        <end position="48"/>
    </location>
</feature>
<organism evidence="4 5">
    <name type="scientific">Nibrella viscosa</name>
    <dbReference type="NCBI Taxonomy" id="1084524"/>
    <lineage>
        <taxon>Bacteria</taxon>
        <taxon>Pseudomonadati</taxon>
        <taxon>Bacteroidota</taxon>
        <taxon>Cytophagia</taxon>
        <taxon>Cytophagales</taxon>
        <taxon>Spirosomataceae</taxon>
        <taxon>Nibrella</taxon>
    </lineage>
</organism>
<feature type="compositionally biased region" description="Low complexity" evidence="1">
    <location>
        <begin position="106"/>
        <end position="115"/>
    </location>
</feature>